<organism evidence="1 2">
    <name type="scientific">Clavispora lusitaniae</name>
    <name type="common">Candida lusitaniae</name>
    <dbReference type="NCBI Taxonomy" id="36911"/>
    <lineage>
        <taxon>Eukaryota</taxon>
        <taxon>Fungi</taxon>
        <taxon>Dikarya</taxon>
        <taxon>Ascomycota</taxon>
        <taxon>Saccharomycotina</taxon>
        <taxon>Pichiomycetes</taxon>
        <taxon>Metschnikowiaceae</taxon>
        <taxon>Clavispora</taxon>
    </lineage>
</organism>
<name>A0AA91PWD6_CLALS</name>
<protein>
    <submittedName>
        <fullName evidence="1">Uncharacterized protein</fullName>
    </submittedName>
</protein>
<evidence type="ECO:0000313" key="2">
    <source>
        <dbReference type="Proteomes" id="UP000195602"/>
    </source>
</evidence>
<sequence length="81" mass="9128">MDNRRRENATPAVRAKSPRAVVVGVVIQALKSTATINRNSKSNVPKIEIGSISDLFYQPGQPNQEREENISFWFGDTQIRE</sequence>
<dbReference type="EMBL" id="LYUB02000018">
    <property type="protein sequence ID" value="OVF06772.1"/>
    <property type="molecule type" value="Genomic_DNA"/>
</dbReference>
<comment type="caution">
    <text evidence="1">The sequence shown here is derived from an EMBL/GenBank/DDBJ whole genome shotgun (WGS) entry which is preliminary data.</text>
</comment>
<proteinExistence type="predicted"/>
<reference evidence="1 2" key="1">
    <citation type="submission" date="2017-04" db="EMBL/GenBank/DDBJ databases">
        <title>Draft genome of the yeast Clavispora lusitaniae type strain CBS 6936.</title>
        <authorList>
            <person name="Durrens P."/>
            <person name="Klopp C."/>
            <person name="Biteau N."/>
            <person name="Fitton-Ouhabi V."/>
            <person name="Dementhon K."/>
            <person name="Accoceberry I."/>
            <person name="Sherman D.J."/>
            <person name="Noel T."/>
        </authorList>
    </citation>
    <scope>NUCLEOTIDE SEQUENCE [LARGE SCALE GENOMIC DNA]</scope>
    <source>
        <strain evidence="1 2">CBS 6936</strain>
    </source>
</reference>
<dbReference type="Proteomes" id="UP000195602">
    <property type="component" value="Unassembled WGS sequence"/>
</dbReference>
<dbReference type="KEGG" id="clus:A9F13_18g00869"/>
<gene>
    <name evidence="1" type="ORF">A9F13_18g00869</name>
</gene>
<accession>A0AA91PWD6</accession>
<evidence type="ECO:0000313" key="1">
    <source>
        <dbReference type="EMBL" id="OVF06772.1"/>
    </source>
</evidence>
<dbReference type="AlphaFoldDB" id="A0AA91PWD6"/>